<evidence type="ECO:0000313" key="2">
    <source>
        <dbReference type="EMBL" id="MBC5644567.1"/>
    </source>
</evidence>
<gene>
    <name evidence="2" type="ORF">H8S77_16940</name>
</gene>
<dbReference type="SUPFAM" id="SSF51726">
    <property type="entry name" value="UROD/MetE-like"/>
    <property type="match status" value="1"/>
</dbReference>
<feature type="domain" description="Uroporphyrinogen decarboxylase (URO-D)" evidence="1">
    <location>
        <begin position="145"/>
        <end position="330"/>
    </location>
</feature>
<keyword evidence="3" id="KW-1185">Reference proteome</keyword>
<dbReference type="EMBL" id="JACOOI010000020">
    <property type="protein sequence ID" value="MBC5644567.1"/>
    <property type="molecule type" value="Genomic_DNA"/>
</dbReference>
<comment type="caution">
    <text evidence="2">The sequence shown here is derived from an EMBL/GenBank/DDBJ whole genome shotgun (WGS) entry which is preliminary data.</text>
</comment>
<reference evidence="2 3" key="1">
    <citation type="submission" date="2020-08" db="EMBL/GenBank/DDBJ databases">
        <title>Genome public.</title>
        <authorList>
            <person name="Liu C."/>
            <person name="Sun Q."/>
        </authorList>
    </citation>
    <scope>NUCLEOTIDE SEQUENCE [LARGE SCALE GENOMIC DNA]</scope>
    <source>
        <strain evidence="2 3">BX2</strain>
    </source>
</reference>
<protein>
    <recommendedName>
        <fullName evidence="1">Uroporphyrinogen decarboxylase (URO-D) domain-containing protein</fullName>
    </recommendedName>
</protein>
<organism evidence="2 3">
    <name type="scientific">Parabacteroides segnis</name>
    <dbReference type="NCBI Taxonomy" id="2763058"/>
    <lineage>
        <taxon>Bacteria</taxon>
        <taxon>Pseudomonadati</taxon>
        <taxon>Bacteroidota</taxon>
        <taxon>Bacteroidia</taxon>
        <taxon>Bacteroidales</taxon>
        <taxon>Tannerellaceae</taxon>
        <taxon>Parabacteroides</taxon>
    </lineage>
</organism>
<dbReference type="Pfam" id="PF01208">
    <property type="entry name" value="URO-D"/>
    <property type="match status" value="1"/>
</dbReference>
<sequence>MNSKERVSRAIHFRNPDRVPISHAVLPAAQIKYGDALSEILEEVDEDFGWNQLKDLERSNYPAQYKKGKDYDGFHTLWYCEQEGICGIPIEYPINSYEKMDGYQWPVFSVTPPKTRLYSGHVSGSKEYYSRGAWITFFEQLQQLRGFNETMMDLMVAPDELFELRDKLLEWSLNYLDQWLEYDYDGIHFADDWGTQLNLMIPPETWRSFFKPVYKQLFDKVISAGMDVHFHSDGFINEIIPDLIDMGVKVINCQVNLIGLEYVKKNFRGKVCFRTDLDRQHVLPFGTPKEVEMHIHEVFEHLGTPDGGIIACGEIGPDIPLENIRAMYKTFLIYKY</sequence>
<dbReference type="InterPro" id="IPR000257">
    <property type="entry name" value="Uroporphyrinogen_deCOase"/>
</dbReference>
<dbReference type="PANTHER" id="PTHR47099:SF1">
    <property type="entry name" value="METHYLCOBAMIDE:COM METHYLTRANSFERASE MTBA"/>
    <property type="match status" value="1"/>
</dbReference>
<accession>A0ABR7E484</accession>
<dbReference type="InterPro" id="IPR052024">
    <property type="entry name" value="Methanogen_methyltrans"/>
</dbReference>
<dbReference type="Gene3D" id="3.20.20.210">
    <property type="match status" value="1"/>
</dbReference>
<proteinExistence type="predicted"/>
<dbReference type="InterPro" id="IPR038071">
    <property type="entry name" value="UROD/MetE-like_sf"/>
</dbReference>
<dbReference type="PANTHER" id="PTHR47099">
    <property type="entry name" value="METHYLCOBAMIDE:COM METHYLTRANSFERASE MTBA"/>
    <property type="match status" value="1"/>
</dbReference>
<evidence type="ECO:0000259" key="1">
    <source>
        <dbReference type="Pfam" id="PF01208"/>
    </source>
</evidence>
<dbReference type="Proteomes" id="UP000644010">
    <property type="component" value="Unassembled WGS sequence"/>
</dbReference>
<dbReference type="RefSeq" id="WP_186960436.1">
    <property type="nucleotide sequence ID" value="NZ_JACOOI010000020.1"/>
</dbReference>
<name>A0ABR7E484_9BACT</name>
<evidence type="ECO:0000313" key="3">
    <source>
        <dbReference type="Proteomes" id="UP000644010"/>
    </source>
</evidence>